<evidence type="ECO:0008006" key="3">
    <source>
        <dbReference type="Google" id="ProtNLM"/>
    </source>
</evidence>
<evidence type="ECO:0000313" key="1">
    <source>
        <dbReference type="EMBL" id="SFW90260.1"/>
    </source>
</evidence>
<dbReference type="STRING" id="1004.SAMN05661012_06575"/>
<evidence type="ECO:0000313" key="2">
    <source>
        <dbReference type="Proteomes" id="UP000183788"/>
    </source>
</evidence>
<sequence length="142" mass="16119">MFISYTQIHAQNTDSKLVKVIINFRTHDDNKDHDTKLYVKIKNKVTLFLSKEIAQGDDLGGDMEFNDPSNHSFDLVLTSSNIKASELTAPFVTIGIQPNGNDRWIFDYTVKLEFSDGSTYTTDSQGTILDQNNRNYEGIFKS</sequence>
<dbReference type="AlphaFoldDB" id="A0A1K1T184"/>
<proteinExistence type="predicted"/>
<name>A0A1K1T184_9BACT</name>
<gene>
    <name evidence="1" type="ORF">SAMN05661012_06575</name>
</gene>
<accession>A0A1K1T184</accession>
<dbReference type="EMBL" id="FPIZ01000047">
    <property type="protein sequence ID" value="SFW90260.1"/>
    <property type="molecule type" value="Genomic_DNA"/>
</dbReference>
<protein>
    <recommendedName>
        <fullName evidence="3">PLAT domain-containing protein</fullName>
    </recommendedName>
</protein>
<reference evidence="1 2" key="1">
    <citation type="submission" date="2016-11" db="EMBL/GenBank/DDBJ databases">
        <authorList>
            <person name="Jaros S."/>
            <person name="Januszkiewicz K."/>
            <person name="Wedrychowicz H."/>
        </authorList>
    </citation>
    <scope>NUCLEOTIDE SEQUENCE [LARGE SCALE GENOMIC DNA]</scope>
    <source>
        <strain evidence="1 2">DSM 784</strain>
    </source>
</reference>
<dbReference type="Proteomes" id="UP000183788">
    <property type="component" value="Unassembled WGS sequence"/>
</dbReference>
<organism evidence="1 2">
    <name type="scientific">Chitinophaga sancti</name>
    <dbReference type="NCBI Taxonomy" id="1004"/>
    <lineage>
        <taxon>Bacteria</taxon>
        <taxon>Pseudomonadati</taxon>
        <taxon>Bacteroidota</taxon>
        <taxon>Chitinophagia</taxon>
        <taxon>Chitinophagales</taxon>
        <taxon>Chitinophagaceae</taxon>
        <taxon>Chitinophaga</taxon>
    </lineage>
</organism>